<keyword evidence="3" id="KW-0046">Antibiotic resistance</keyword>
<comment type="caution">
    <text evidence="5">The sequence shown here is derived from an EMBL/GenBank/DDBJ whole genome shotgun (WGS) entry which is preliminary data.</text>
</comment>
<dbReference type="Pfam" id="PF19581">
    <property type="entry name" value="Glyoxalase_7"/>
    <property type="match status" value="1"/>
</dbReference>
<evidence type="ECO:0000313" key="6">
    <source>
        <dbReference type="Proteomes" id="UP001500782"/>
    </source>
</evidence>
<evidence type="ECO:0000256" key="3">
    <source>
        <dbReference type="ARBA" id="ARBA00023251"/>
    </source>
</evidence>
<gene>
    <name evidence="5" type="ORF">GCM10008967_32800</name>
</gene>
<dbReference type="Proteomes" id="UP001500782">
    <property type="component" value="Unassembled WGS sequence"/>
</dbReference>
<accession>A0ABN0WJJ2</accession>
<dbReference type="InterPro" id="IPR029068">
    <property type="entry name" value="Glyas_Bleomycin-R_OHBP_Dase"/>
</dbReference>
<comment type="similarity">
    <text evidence="1">Belongs to the bleomycin resistance protein family.</text>
</comment>
<evidence type="ECO:0000256" key="2">
    <source>
        <dbReference type="ARBA" id="ARBA00021572"/>
    </source>
</evidence>
<dbReference type="RefSeq" id="WP_343801297.1">
    <property type="nucleotide sequence ID" value="NZ_BAAADJ010000057.1"/>
</dbReference>
<evidence type="ECO:0000256" key="1">
    <source>
        <dbReference type="ARBA" id="ARBA00011051"/>
    </source>
</evidence>
<dbReference type="InterPro" id="IPR037523">
    <property type="entry name" value="VOC_core"/>
</dbReference>
<dbReference type="CDD" id="cd08349">
    <property type="entry name" value="BLMA_like"/>
    <property type="match status" value="1"/>
</dbReference>
<feature type="domain" description="VOC" evidence="4">
    <location>
        <begin position="1"/>
        <end position="115"/>
    </location>
</feature>
<keyword evidence="6" id="KW-1185">Reference proteome</keyword>
<evidence type="ECO:0000259" key="4">
    <source>
        <dbReference type="PROSITE" id="PS51819"/>
    </source>
</evidence>
<evidence type="ECO:0000313" key="5">
    <source>
        <dbReference type="EMBL" id="GAA0339867.1"/>
    </source>
</evidence>
<sequence>MVVPIFRIFDIEKAEWFYIHYLGFKLDWSHQFEEGMPVYRQISLNDCLIHLTEHHGDCSPGGAIRIKVSNLKEYHAALKEKDYPYARPNLEKTPWNTIEVTVRDPFYNRITFYEELEG</sequence>
<organism evidence="5 6">
    <name type="scientific">Bacillus carboniphilus</name>
    <dbReference type="NCBI Taxonomy" id="86663"/>
    <lineage>
        <taxon>Bacteria</taxon>
        <taxon>Bacillati</taxon>
        <taxon>Bacillota</taxon>
        <taxon>Bacilli</taxon>
        <taxon>Bacillales</taxon>
        <taxon>Bacillaceae</taxon>
        <taxon>Bacillus</taxon>
    </lineage>
</organism>
<proteinExistence type="inferred from homology"/>
<dbReference type="Gene3D" id="3.10.180.10">
    <property type="entry name" value="2,3-Dihydroxybiphenyl 1,2-Dioxygenase, domain 1"/>
    <property type="match status" value="1"/>
</dbReference>
<dbReference type="SUPFAM" id="SSF54593">
    <property type="entry name" value="Glyoxalase/Bleomycin resistance protein/Dihydroxybiphenyl dioxygenase"/>
    <property type="match status" value="1"/>
</dbReference>
<name>A0ABN0WJJ2_9BACI</name>
<dbReference type="InterPro" id="IPR000335">
    <property type="entry name" value="Bleomycin-R"/>
</dbReference>
<dbReference type="PROSITE" id="PS51819">
    <property type="entry name" value="VOC"/>
    <property type="match status" value="1"/>
</dbReference>
<reference evidence="5 6" key="1">
    <citation type="journal article" date="2019" name="Int. J. Syst. Evol. Microbiol.">
        <title>The Global Catalogue of Microorganisms (GCM) 10K type strain sequencing project: providing services to taxonomists for standard genome sequencing and annotation.</title>
        <authorList>
            <consortium name="The Broad Institute Genomics Platform"/>
            <consortium name="The Broad Institute Genome Sequencing Center for Infectious Disease"/>
            <person name="Wu L."/>
            <person name="Ma J."/>
        </authorList>
    </citation>
    <scope>NUCLEOTIDE SEQUENCE [LARGE SCALE GENOMIC DNA]</scope>
    <source>
        <strain evidence="5 6">JCM 9731</strain>
    </source>
</reference>
<dbReference type="EMBL" id="BAAADJ010000057">
    <property type="protein sequence ID" value="GAA0339867.1"/>
    <property type="molecule type" value="Genomic_DNA"/>
</dbReference>
<protein>
    <recommendedName>
        <fullName evidence="2">Bleomycin resistance protein</fullName>
    </recommendedName>
</protein>